<feature type="domain" description="HTH araC/xylS-type" evidence="4">
    <location>
        <begin position="205"/>
        <end position="310"/>
    </location>
</feature>
<keyword evidence="2" id="KW-0238">DNA-binding</keyword>
<dbReference type="PROSITE" id="PS00041">
    <property type="entry name" value="HTH_ARAC_FAMILY_1"/>
    <property type="match status" value="1"/>
</dbReference>
<evidence type="ECO:0000313" key="6">
    <source>
        <dbReference type="Proteomes" id="UP000236721"/>
    </source>
</evidence>
<sequence length="323" mass="36764">MGGICELAPELCVRPSDDANQQANSLFNWTQAYDQISEGAYYGKIVERRFENIHVFREDSNRGLRQDCRVEKGGLWLGLSAEEKSLYLNHLQKSADHMLLRTGGLDFELVTPENFSIYGVVVGEETLQAISEQLELEELEVSQLSQVDSTTHTNQLKRYLSALLTNEPVRWSGYTHEALLKDFIADLLNSLRDSDVPREPLFQRAKVMQRVKQTLSDCNSSHPLTVSELCDAVHVSRRTLQNTFHSCCGMSPQQFIHRIRLNQVRRALLNSHGEHSVYDIAFSYGFCHLGLFAGNYKRLFGESPSATLTNHNRTRLSTHDLFD</sequence>
<dbReference type="EMBL" id="FNVG01000020">
    <property type="protein sequence ID" value="SEG56578.1"/>
    <property type="molecule type" value="Genomic_DNA"/>
</dbReference>
<dbReference type="InterPro" id="IPR018060">
    <property type="entry name" value="HTH_AraC"/>
</dbReference>
<dbReference type="AlphaFoldDB" id="A0A1H6B6Z4"/>
<evidence type="ECO:0000256" key="2">
    <source>
        <dbReference type="ARBA" id="ARBA00023125"/>
    </source>
</evidence>
<dbReference type="PANTHER" id="PTHR46796">
    <property type="entry name" value="HTH-TYPE TRANSCRIPTIONAL ACTIVATOR RHAS-RELATED"/>
    <property type="match status" value="1"/>
</dbReference>
<dbReference type="PANTHER" id="PTHR46796:SF12">
    <property type="entry name" value="HTH-TYPE DNA-BINDING TRANSCRIPTIONAL ACTIVATOR EUTR"/>
    <property type="match status" value="1"/>
</dbReference>
<dbReference type="RefSeq" id="WP_244183137.1">
    <property type="nucleotide sequence ID" value="NZ_FNVG01000020.1"/>
</dbReference>
<organism evidence="5 6">
    <name type="scientific">Vibrio hangzhouensis</name>
    <dbReference type="NCBI Taxonomy" id="462991"/>
    <lineage>
        <taxon>Bacteria</taxon>
        <taxon>Pseudomonadati</taxon>
        <taxon>Pseudomonadota</taxon>
        <taxon>Gammaproteobacteria</taxon>
        <taxon>Vibrionales</taxon>
        <taxon>Vibrionaceae</taxon>
        <taxon>Vibrio</taxon>
    </lineage>
</organism>
<accession>A0A1H6B6Z4</accession>
<dbReference type="SUPFAM" id="SSF46689">
    <property type="entry name" value="Homeodomain-like"/>
    <property type="match status" value="2"/>
</dbReference>
<reference evidence="6" key="1">
    <citation type="submission" date="2016-10" db="EMBL/GenBank/DDBJ databases">
        <authorList>
            <person name="Varghese N."/>
            <person name="Submissions S."/>
        </authorList>
    </citation>
    <scope>NUCLEOTIDE SEQUENCE [LARGE SCALE GENOMIC DNA]</scope>
    <source>
        <strain evidence="6">CGMCC 1.7062</strain>
    </source>
</reference>
<gene>
    <name evidence="5" type="ORF">SAMN04488244_1209</name>
</gene>
<dbReference type="InterPro" id="IPR050204">
    <property type="entry name" value="AraC_XylS_family_regulators"/>
</dbReference>
<dbReference type="Pfam" id="PF12833">
    <property type="entry name" value="HTH_18"/>
    <property type="match status" value="1"/>
</dbReference>
<dbReference type="Proteomes" id="UP000236721">
    <property type="component" value="Unassembled WGS sequence"/>
</dbReference>
<dbReference type="InterPro" id="IPR018062">
    <property type="entry name" value="HTH_AraC-typ_CS"/>
</dbReference>
<dbReference type="GO" id="GO:0043565">
    <property type="term" value="F:sequence-specific DNA binding"/>
    <property type="evidence" value="ECO:0007669"/>
    <property type="project" value="InterPro"/>
</dbReference>
<evidence type="ECO:0000256" key="1">
    <source>
        <dbReference type="ARBA" id="ARBA00023015"/>
    </source>
</evidence>
<dbReference type="GO" id="GO:0003700">
    <property type="term" value="F:DNA-binding transcription factor activity"/>
    <property type="evidence" value="ECO:0007669"/>
    <property type="project" value="InterPro"/>
</dbReference>
<name>A0A1H6B6Z4_9VIBR</name>
<evidence type="ECO:0000256" key="3">
    <source>
        <dbReference type="ARBA" id="ARBA00023163"/>
    </source>
</evidence>
<keyword evidence="1" id="KW-0805">Transcription regulation</keyword>
<dbReference type="SMART" id="SM00342">
    <property type="entry name" value="HTH_ARAC"/>
    <property type="match status" value="1"/>
</dbReference>
<dbReference type="Gene3D" id="1.10.10.60">
    <property type="entry name" value="Homeodomain-like"/>
    <property type="match status" value="1"/>
</dbReference>
<proteinExistence type="predicted"/>
<dbReference type="PROSITE" id="PS01124">
    <property type="entry name" value="HTH_ARAC_FAMILY_2"/>
    <property type="match status" value="1"/>
</dbReference>
<keyword evidence="6" id="KW-1185">Reference proteome</keyword>
<keyword evidence="3" id="KW-0804">Transcription</keyword>
<evidence type="ECO:0000259" key="4">
    <source>
        <dbReference type="PROSITE" id="PS01124"/>
    </source>
</evidence>
<protein>
    <submittedName>
        <fullName evidence="5">Transcriptional regulator, AraC family</fullName>
    </submittedName>
</protein>
<dbReference type="InterPro" id="IPR009057">
    <property type="entry name" value="Homeodomain-like_sf"/>
</dbReference>
<evidence type="ECO:0000313" key="5">
    <source>
        <dbReference type="EMBL" id="SEG56578.1"/>
    </source>
</evidence>